<accession>A0A1H4F2L7</accession>
<comment type="similarity">
    <text evidence="3">Belongs to the UreF family.</text>
</comment>
<evidence type="ECO:0000313" key="4">
    <source>
        <dbReference type="EMBL" id="SEA91451.1"/>
    </source>
</evidence>
<dbReference type="OrthoDB" id="9798772at2"/>
<dbReference type="PANTHER" id="PTHR33620">
    <property type="entry name" value="UREASE ACCESSORY PROTEIN F"/>
    <property type="match status" value="1"/>
</dbReference>
<keyword evidence="3" id="KW-0963">Cytoplasm</keyword>
<evidence type="ECO:0000313" key="5">
    <source>
        <dbReference type="Proteomes" id="UP000199656"/>
    </source>
</evidence>
<dbReference type="InterPro" id="IPR038277">
    <property type="entry name" value="UreF_sf"/>
</dbReference>
<sequence>MEQHHYLGSLLHLADSTLPIGGYTHSAGLETFVQQGIVKDARSAGEFVRNMLQHNLQYNDAAFMSLGYAATEKRSIAELLEWHHCCTATKVPREIREASLKLGTRLARIFSRRHPSSFMETYEQEAGSPHYCIAFGVYASLLSIPLPAALQAFYYNAAAGMVTNSVKLVPLGQMEGQDLLFELQPLIQQLSTATLQPDMEKLGLCTGGFDIRCMQHERLYSRLYMS</sequence>
<dbReference type="Proteomes" id="UP000199656">
    <property type="component" value="Unassembled WGS sequence"/>
</dbReference>
<dbReference type="InterPro" id="IPR002639">
    <property type="entry name" value="UreF"/>
</dbReference>
<gene>
    <name evidence="3" type="primary">ureF</name>
    <name evidence="4" type="ORF">SAMN05660909_04108</name>
</gene>
<comment type="function">
    <text evidence="3">Required for maturation of urease via the functional incorporation of the urease nickel metallocenter.</text>
</comment>
<dbReference type="RefSeq" id="WP_089763751.1">
    <property type="nucleotide sequence ID" value="NZ_BKAT01000036.1"/>
</dbReference>
<evidence type="ECO:0000256" key="3">
    <source>
        <dbReference type="HAMAP-Rule" id="MF_01385"/>
    </source>
</evidence>
<dbReference type="HAMAP" id="MF_01385">
    <property type="entry name" value="UreF"/>
    <property type="match status" value="1"/>
</dbReference>
<reference evidence="5" key="1">
    <citation type="submission" date="2016-10" db="EMBL/GenBank/DDBJ databases">
        <authorList>
            <person name="Varghese N."/>
            <person name="Submissions S."/>
        </authorList>
    </citation>
    <scope>NUCLEOTIDE SEQUENCE [LARGE SCALE GENOMIC DNA]</scope>
    <source>
        <strain evidence="5">DSM 23920</strain>
    </source>
</reference>
<dbReference type="Gene3D" id="1.10.4190.10">
    <property type="entry name" value="Urease accessory protein UreF"/>
    <property type="match status" value="1"/>
</dbReference>
<dbReference type="AlphaFoldDB" id="A0A1H4F2L7"/>
<dbReference type="PANTHER" id="PTHR33620:SF1">
    <property type="entry name" value="UREASE ACCESSORY PROTEIN F"/>
    <property type="match status" value="1"/>
</dbReference>
<keyword evidence="5" id="KW-1185">Reference proteome</keyword>
<dbReference type="EMBL" id="FNRL01000022">
    <property type="protein sequence ID" value="SEA91451.1"/>
    <property type="molecule type" value="Genomic_DNA"/>
</dbReference>
<keyword evidence="1 3" id="KW-0996">Nickel insertion</keyword>
<proteinExistence type="inferred from homology"/>
<evidence type="ECO:0000256" key="2">
    <source>
        <dbReference type="ARBA" id="ARBA00023186"/>
    </source>
</evidence>
<dbReference type="GO" id="GO:0016151">
    <property type="term" value="F:nickel cation binding"/>
    <property type="evidence" value="ECO:0007669"/>
    <property type="project" value="UniProtKB-UniRule"/>
</dbReference>
<keyword evidence="2 3" id="KW-0143">Chaperone</keyword>
<protein>
    <recommendedName>
        <fullName evidence="3">Urease accessory protein UreF</fullName>
    </recommendedName>
</protein>
<evidence type="ECO:0000256" key="1">
    <source>
        <dbReference type="ARBA" id="ARBA00022988"/>
    </source>
</evidence>
<organism evidence="4 5">
    <name type="scientific">Chitinophaga terrae</name>
    <name type="common">ex Kim and Jung 2007</name>
    <dbReference type="NCBI Taxonomy" id="408074"/>
    <lineage>
        <taxon>Bacteria</taxon>
        <taxon>Pseudomonadati</taxon>
        <taxon>Bacteroidota</taxon>
        <taxon>Chitinophagia</taxon>
        <taxon>Chitinophagales</taxon>
        <taxon>Chitinophagaceae</taxon>
        <taxon>Chitinophaga</taxon>
    </lineage>
</organism>
<dbReference type="STRING" id="408074.SAMN05660909_04108"/>
<comment type="subcellular location">
    <subcellularLocation>
        <location evidence="3">Cytoplasm</location>
    </subcellularLocation>
</comment>
<dbReference type="Pfam" id="PF01730">
    <property type="entry name" value="UreF"/>
    <property type="match status" value="1"/>
</dbReference>
<dbReference type="GO" id="GO:0005737">
    <property type="term" value="C:cytoplasm"/>
    <property type="evidence" value="ECO:0007669"/>
    <property type="project" value="UniProtKB-SubCell"/>
</dbReference>
<name>A0A1H4F2L7_9BACT</name>
<dbReference type="PIRSF" id="PIRSF009467">
    <property type="entry name" value="Ureas_acces_UreF"/>
    <property type="match status" value="1"/>
</dbReference>
<comment type="subunit">
    <text evidence="3">UreD, UreF and UreG form a complex that acts as a GTP-hydrolysis-dependent molecular chaperone, activating the urease apoprotein by helping to assemble the nickel containing metallocenter of UreC. The UreE protein probably delivers the nickel.</text>
</comment>